<dbReference type="OrthoDB" id="3041260at2759"/>
<keyword evidence="2" id="KW-1185">Reference proteome</keyword>
<dbReference type="Proteomes" id="UP001049176">
    <property type="component" value="Chromosome 2"/>
</dbReference>
<protein>
    <submittedName>
        <fullName evidence="1">Uncharacterized protein</fullName>
    </submittedName>
</protein>
<comment type="caution">
    <text evidence="1">The sequence shown here is derived from an EMBL/GenBank/DDBJ whole genome shotgun (WGS) entry which is preliminary data.</text>
</comment>
<evidence type="ECO:0000313" key="1">
    <source>
        <dbReference type="EMBL" id="KAG7097988.1"/>
    </source>
</evidence>
<reference evidence="1" key="1">
    <citation type="journal article" date="2021" name="Genome Biol. Evol.">
        <title>The assembled and annotated genome of the fairy-ring fungus Marasmius oreades.</title>
        <authorList>
            <person name="Hiltunen M."/>
            <person name="Ament-Velasquez S.L."/>
            <person name="Johannesson H."/>
        </authorList>
    </citation>
    <scope>NUCLEOTIDE SEQUENCE</scope>
    <source>
        <strain evidence="1">03SP1</strain>
    </source>
</reference>
<dbReference type="KEGG" id="more:E1B28_005296"/>
<name>A0A9P7V0D9_9AGAR</name>
<dbReference type="EMBL" id="CM032182">
    <property type="protein sequence ID" value="KAG7097988.1"/>
    <property type="molecule type" value="Genomic_DNA"/>
</dbReference>
<sequence>MNAFQEASHVTIRNATFNEVGGNQTNNYYTTRAIQERERTIYDEFTYVKLGNVYIIEDIHRRACARWSQGEGRREETRFRAERTICTAEIDGKPGRFTAMSYTGPEATEAWEEDFRHFSQARWVHDF</sequence>
<dbReference type="GeneID" id="66074372"/>
<gene>
    <name evidence="1" type="ORF">E1B28_005296</name>
</gene>
<evidence type="ECO:0000313" key="2">
    <source>
        <dbReference type="Proteomes" id="UP001049176"/>
    </source>
</evidence>
<proteinExistence type="predicted"/>
<dbReference type="RefSeq" id="XP_043014458.1">
    <property type="nucleotide sequence ID" value="XM_043149850.1"/>
</dbReference>
<dbReference type="AlphaFoldDB" id="A0A9P7V0D9"/>
<organism evidence="1 2">
    <name type="scientific">Marasmius oreades</name>
    <name type="common">fairy-ring Marasmius</name>
    <dbReference type="NCBI Taxonomy" id="181124"/>
    <lineage>
        <taxon>Eukaryota</taxon>
        <taxon>Fungi</taxon>
        <taxon>Dikarya</taxon>
        <taxon>Basidiomycota</taxon>
        <taxon>Agaricomycotina</taxon>
        <taxon>Agaricomycetes</taxon>
        <taxon>Agaricomycetidae</taxon>
        <taxon>Agaricales</taxon>
        <taxon>Marasmiineae</taxon>
        <taxon>Marasmiaceae</taxon>
        <taxon>Marasmius</taxon>
    </lineage>
</organism>
<accession>A0A9P7V0D9</accession>